<dbReference type="Proteomes" id="UP000054423">
    <property type="component" value="Unassembled WGS sequence"/>
</dbReference>
<evidence type="ECO:0000256" key="1">
    <source>
        <dbReference type="SAM" id="MobiDB-lite"/>
    </source>
</evidence>
<dbReference type="EMBL" id="KI679301">
    <property type="protein sequence ID" value="ETL94842.1"/>
    <property type="molecule type" value="Genomic_DNA"/>
</dbReference>
<gene>
    <name evidence="2" type="ORF">L917_07279</name>
</gene>
<dbReference type="AlphaFoldDB" id="W2LBR7"/>
<evidence type="ECO:0000313" key="2">
    <source>
        <dbReference type="EMBL" id="ETL94842.1"/>
    </source>
</evidence>
<feature type="region of interest" description="Disordered" evidence="1">
    <location>
        <begin position="74"/>
        <end position="94"/>
    </location>
</feature>
<feature type="region of interest" description="Disordered" evidence="1">
    <location>
        <begin position="10"/>
        <end position="46"/>
    </location>
</feature>
<proteinExistence type="predicted"/>
<protein>
    <submittedName>
        <fullName evidence="2">Uncharacterized protein</fullName>
    </submittedName>
</protein>
<sequence>MHIRSCCCLSPSGRPTTKKPSKTRSLSSKTKASRPRRTLQPGAKRMATSRFVTSWTTPNTRSQMVLTSNAVLRTPRAPRSPFRRATPCVPPDTHTTARAKCGSTILWCLTAKTATRSSLARTTLWTTRRARARARFTGTG</sequence>
<name>W2LBR7_PHYNI</name>
<organism evidence="2">
    <name type="scientific">Phytophthora nicotianae</name>
    <name type="common">Potato buckeye rot agent</name>
    <name type="synonym">Phytophthora parasitica</name>
    <dbReference type="NCBI Taxonomy" id="4792"/>
    <lineage>
        <taxon>Eukaryota</taxon>
        <taxon>Sar</taxon>
        <taxon>Stramenopiles</taxon>
        <taxon>Oomycota</taxon>
        <taxon>Peronosporomycetes</taxon>
        <taxon>Peronosporales</taxon>
        <taxon>Peronosporaceae</taxon>
        <taxon>Phytophthora</taxon>
    </lineage>
</organism>
<reference evidence="2" key="1">
    <citation type="submission" date="2013-11" db="EMBL/GenBank/DDBJ databases">
        <title>The Genome Sequence of Phytophthora parasitica CHvinca01.</title>
        <authorList>
            <consortium name="The Broad Institute Genomics Platform"/>
            <person name="Russ C."/>
            <person name="Tyler B."/>
            <person name="Panabieres F."/>
            <person name="Shan W."/>
            <person name="Tripathy S."/>
            <person name="Grunwald N."/>
            <person name="Machado M."/>
            <person name="Johnson C.S."/>
            <person name="Arredondo F."/>
            <person name="Hong C."/>
            <person name="Coffey M."/>
            <person name="Young S.K."/>
            <person name="Zeng Q."/>
            <person name="Gargeya S."/>
            <person name="Fitzgerald M."/>
            <person name="Abouelleil A."/>
            <person name="Alvarado L."/>
            <person name="Chapman S.B."/>
            <person name="Gainer-Dewar J."/>
            <person name="Goldberg J."/>
            <person name="Griggs A."/>
            <person name="Gujja S."/>
            <person name="Hansen M."/>
            <person name="Howarth C."/>
            <person name="Imamovic A."/>
            <person name="Ireland A."/>
            <person name="Larimer J."/>
            <person name="McCowan C."/>
            <person name="Murphy C."/>
            <person name="Pearson M."/>
            <person name="Poon T.W."/>
            <person name="Priest M."/>
            <person name="Roberts A."/>
            <person name="Saif S."/>
            <person name="Shea T."/>
            <person name="Sykes S."/>
            <person name="Wortman J."/>
            <person name="Nusbaum C."/>
            <person name="Birren B."/>
        </authorList>
    </citation>
    <scope>NUCLEOTIDE SEQUENCE [LARGE SCALE GENOMIC DNA]</scope>
    <source>
        <strain evidence="2">CHvinca01</strain>
    </source>
</reference>
<accession>W2LBR7</accession>